<evidence type="ECO:0000313" key="8">
    <source>
        <dbReference type="EMBL" id="KXI11466.1"/>
    </source>
</evidence>
<dbReference type="NCBIfam" id="NF045542">
    <property type="entry name" value="Clp_rel_HeadMat"/>
    <property type="match status" value="1"/>
</dbReference>
<dbReference type="Proteomes" id="UP000070326">
    <property type="component" value="Unassembled WGS sequence"/>
</dbReference>
<keyword evidence="5" id="KW-0720">Serine protease</keyword>
<dbReference type="InterPro" id="IPR023562">
    <property type="entry name" value="ClpP/TepA"/>
</dbReference>
<dbReference type="STRING" id="1261.HMPREF3195_01371"/>
<dbReference type="PANTHER" id="PTHR10381">
    <property type="entry name" value="ATP-DEPENDENT CLP PROTEASE PROTEOLYTIC SUBUNIT"/>
    <property type="match status" value="1"/>
</dbReference>
<dbReference type="GO" id="GO:0051117">
    <property type="term" value="F:ATPase binding"/>
    <property type="evidence" value="ECO:0007669"/>
    <property type="project" value="TreeGrafter"/>
</dbReference>
<organism evidence="8 9">
    <name type="scientific">Peptostreptococcus anaerobius</name>
    <dbReference type="NCBI Taxonomy" id="1261"/>
    <lineage>
        <taxon>Bacteria</taxon>
        <taxon>Bacillati</taxon>
        <taxon>Bacillota</taxon>
        <taxon>Clostridia</taxon>
        <taxon>Peptostreptococcales</taxon>
        <taxon>Peptostreptococcaceae</taxon>
        <taxon>Peptostreptococcus</taxon>
    </lineage>
</organism>
<keyword evidence="4" id="KW-0378">Hydrolase</keyword>
<dbReference type="GO" id="GO:0006515">
    <property type="term" value="P:protein quality control for misfolded or incompletely synthesized proteins"/>
    <property type="evidence" value="ECO:0007669"/>
    <property type="project" value="TreeGrafter"/>
</dbReference>
<dbReference type="GO" id="GO:0004252">
    <property type="term" value="F:serine-type endopeptidase activity"/>
    <property type="evidence" value="ECO:0007669"/>
    <property type="project" value="InterPro"/>
</dbReference>
<feature type="region of interest" description="Disordered" evidence="7">
    <location>
        <begin position="219"/>
        <end position="248"/>
    </location>
</feature>
<proteinExistence type="inferred from homology"/>
<dbReference type="PATRIC" id="fig|1261.5.peg.1374"/>
<dbReference type="EMBL" id="LSQZ01000071">
    <property type="protein sequence ID" value="KXI11466.1"/>
    <property type="molecule type" value="Genomic_DNA"/>
</dbReference>
<name>A0A135YPZ0_9FIRM</name>
<dbReference type="InterPro" id="IPR029045">
    <property type="entry name" value="ClpP/crotonase-like_dom_sf"/>
</dbReference>
<protein>
    <recommendedName>
        <fullName evidence="6">ATP-dependent Clp protease proteolytic subunit</fullName>
    </recommendedName>
</protein>
<dbReference type="InterPro" id="IPR001907">
    <property type="entry name" value="ClpP"/>
</dbReference>
<dbReference type="Gene3D" id="3.90.226.10">
    <property type="entry name" value="2-enoyl-CoA Hydratase, Chain A, domain 1"/>
    <property type="match status" value="1"/>
</dbReference>
<dbReference type="Pfam" id="PF00574">
    <property type="entry name" value="CLP_protease"/>
    <property type="match status" value="1"/>
</dbReference>
<reference evidence="8 9" key="1">
    <citation type="submission" date="2016-02" db="EMBL/GenBank/DDBJ databases">
        <authorList>
            <person name="Wen L."/>
            <person name="He K."/>
            <person name="Yang H."/>
        </authorList>
    </citation>
    <scope>NUCLEOTIDE SEQUENCE [LARGE SCALE GENOMIC DNA]</scope>
    <source>
        <strain evidence="8 9">MJR8628A</strain>
    </source>
</reference>
<dbReference type="CDD" id="cd07016">
    <property type="entry name" value="S14_ClpP_1"/>
    <property type="match status" value="1"/>
</dbReference>
<dbReference type="PRINTS" id="PR00127">
    <property type="entry name" value="CLPPROTEASEP"/>
</dbReference>
<dbReference type="GO" id="GO:0009368">
    <property type="term" value="C:endopeptidase Clp complex"/>
    <property type="evidence" value="ECO:0007669"/>
    <property type="project" value="TreeGrafter"/>
</dbReference>
<evidence type="ECO:0000256" key="3">
    <source>
        <dbReference type="ARBA" id="ARBA00022670"/>
    </source>
</evidence>
<evidence type="ECO:0000313" key="9">
    <source>
        <dbReference type="Proteomes" id="UP000070326"/>
    </source>
</evidence>
<dbReference type="GO" id="GO:0004176">
    <property type="term" value="F:ATP-dependent peptidase activity"/>
    <property type="evidence" value="ECO:0007669"/>
    <property type="project" value="InterPro"/>
</dbReference>
<comment type="caution">
    <text evidence="8">The sequence shown here is derived from an EMBL/GenBank/DDBJ whole genome shotgun (WGS) entry which is preliminary data.</text>
</comment>
<accession>A0A135YPZ0</accession>
<dbReference type="SUPFAM" id="SSF52096">
    <property type="entry name" value="ClpP/crotonase"/>
    <property type="match status" value="1"/>
</dbReference>
<evidence type="ECO:0000256" key="1">
    <source>
        <dbReference type="ARBA" id="ARBA00007039"/>
    </source>
</evidence>
<keyword evidence="3" id="KW-0645">Protease</keyword>
<evidence type="ECO:0000256" key="5">
    <source>
        <dbReference type="ARBA" id="ARBA00022825"/>
    </source>
</evidence>
<evidence type="ECO:0000256" key="4">
    <source>
        <dbReference type="ARBA" id="ARBA00022801"/>
    </source>
</evidence>
<dbReference type="PANTHER" id="PTHR10381:SF70">
    <property type="entry name" value="ATP-DEPENDENT CLP PROTEASE PROTEOLYTIC SUBUNIT"/>
    <property type="match status" value="1"/>
</dbReference>
<keyword evidence="2" id="KW-0963">Cytoplasm</keyword>
<comment type="similarity">
    <text evidence="1 6">Belongs to the peptidase S14 family.</text>
</comment>
<dbReference type="AlphaFoldDB" id="A0A135YPZ0"/>
<feature type="compositionally biased region" description="Polar residues" evidence="7">
    <location>
        <begin position="223"/>
        <end position="235"/>
    </location>
</feature>
<evidence type="ECO:0000256" key="6">
    <source>
        <dbReference type="RuleBase" id="RU003567"/>
    </source>
</evidence>
<gene>
    <name evidence="8" type="ORF">HMPREF3195_01371</name>
</gene>
<sequence length="263" mass="28590">MIVKEVRKVIRVQNNADSTDIYVVGDIVDDSWKGWSWGEDMNTYPSDIRDMLSESNNKAVNVYINSGGGDLFAGIAISNMLKRHNASTKAIIDGLAGSAASIIAFGCDTIEMPENAYLMIHKPSSWCSGNADDFKKMADTLDTLQDGIVNTYMAKVVDGIDSETINSMVNTETWLTGKAAKDYFKVDIVDKNAVIDNKVGNCILNCTKIPQELKESIEKKSGAGSTVGATNIDNKGQSDKDLEGTQNQVADKMAKEIEIALML</sequence>
<evidence type="ECO:0000256" key="7">
    <source>
        <dbReference type="SAM" id="MobiDB-lite"/>
    </source>
</evidence>
<evidence type="ECO:0000256" key="2">
    <source>
        <dbReference type="ARBA" id="ARBA00022490"/>
    </source>
</evidence>